<evidence type="ECO:0000256" key="3">
    <source>
        <dbReference type="SAM" id="MobiDB-lite"/>
    </source>
</evidence>
<dbReference type="InterPro" id="IPR000008">
    <property type="entry name" value="C2_dom"/>
</dbReference>
<dbReference type="EMBL" id="KQ980905">
    <property type="protein sequence ID" value="KYN11571.1"/>
    <property type="molecule type" value="Genomic_DNA"/>
</dbReference>
<organism evidence="5 6">
    <name type="scientific">Trachymyrmex cornetzi</name>
    <dbReference type="NCBI Taxonomy" id="471704"/>
    <lineage>
        <taxon>Eukaryota</taxon>
        <taxon>Metazoa</taxon>
        <taxon>Ecdysozoa</taxon>
        <taxon>Arthropoda</taxon>
        <taxon>Hexapoda</taxon>
        <taxon>Insecta</taxon>
        <taxon>Pterygota</taxon>
        <taxon>Neoptera</taxon>
        <taxon>Endopterygota</taxon>
        <taxon>Hymenoptera</taxon>
        <taxon>Apocrita</taxon>
        <taxon>Aculeata</taxon>
        <taxon>Formicoidea</taxon>
        <taxon>Formicidae</taxon>
        <taxon>Myrmicinae</taxon>
        <taxon>Trachymyrmex</taxon>
    </lineage>
</organism>
<dbReference type="GO" id="GO:0042391">
    <property type="term" value="P:regulation of membrane potential"/>
    <property type="evidence" value="ECO:0007669"/>
    <property type="project" value="TreeGrafter"/>
</dbReference>
<feature type="domain" description="C2" evidence="4">
    <location>
        <begin position="102"/>
        <end position="222"/>
    </location>
</feature>
<protein>
    <submittedName>
        <fullName evidence="5">Regulating synaptic membrane exocytosis protein 1</fullName>
    </submittedName>
</protein>
<dbReference type="InterPro" id="IPR039032">
    <property type="entry name" value="Rim-like"/>
</dbReference>
<dbReference type="GO" id="GO:0042734">
    <property type="term" value="C:presynaptic membrane"/>
    <property type="evidence" value="ECO:0007669"/>
    <property type="project" value="TreeGrafter"/>
</dbReference>
<evidence type="ECO:0000256" key="1">
    <source>
        <dbReference type="ARBA" id="ARBA00023018"/>
    </source>
</evidence>
<dbReference type="GO" id="GO:0048788">
    <property type="term" value="C:cytoskeleton of presynaptic active zone"/>
    <property type="evidence" value="ECO:0007669"/>
    <property type="project" value="TreeGrafter"/>
</dbReference>
<evidence type="ECO:0000256" key="2">
    <source>
        <dbReference type="ARBA" id="ARBA00034103"/>
    </source>
</evidence>
<sequence length="253" mass="27347">MIISIGGSAGAVARGAGLSNRKRNSTPCSIQRSEEIMPAYQRFDNKGSAASDTAGSLNSISSSEGSSWSPSLRMAGDGQLRNFIEDLGPGQVVGRQALATHCLGEIQLSLSHTKGYLEVEVIRAKELKAKQGSKVIPASYVKLYLVNGKRCIEKAKTTTARKTLDPFYGSQLLAFKENCRGCILQVTVWGDYGRIEGKKVFMGIAQIILDELDLNQMVIGWYKLFDTQALVSGASSLALSRRSSVTSLDSFKI</sequence>
<name>A0A195DFD6_9HYME</name>
<dbReference type="PROSITE" id="PS50004">
    <property type="entry name" value="C2"/>
    <property type="match status" value="1"/>
</dbReference>
<keyword evidence="6" id="KW-1185">Reference proteome</keyword>
<dbReference type="GO" id="GO:0031267">
    <property type="term" value="F:small GTPase binding"/>
    <property type="evidence" value="ECO:0007669"/>
    <property type="project" value="InterPro"/>
</dbReference>
<feature type="region of interest" description="Disordered" evidence="3">
    <location>
        <begin position="46"/>
        <end position="71"/>
    </location>
</feature>
<dbReference type="STRING" id="471704.A0A195DFD6"/>
<evidence type="ECO:0000259" key="4">
    <source>
        <dbReference type="PROSITE" id="PS50004"/>
    </source>
</evidence>
<dbReference type="FunFam" id="2.60.40.150:FF:000188">
    <property type="entry name" value="Uncharacterized protein, isoform D"/>
    <property type="match status" value="1"/>
</dbReference>
<keyword evidence="1" id="KW-0770">Synapse</keyword>
<dbReference type="GO" id="GO:0050806">
    <property type="term" value="P:positive regulation of synaptic transmission"/>
    <property type="evidence" value="ECO:0007669"/>
    <property type="project" value="TreeGrafter"/>
</dbReference>
<dbReference type="GO" id="GO:0048167">
    <property type="term" value="P:regulation of synaptic plasticity"/>
    <property type="evidence" value="ECO:0007669"/>
    <property type="project" value="TreeGrafter"/>
</dbReference>
<evidence type="ECO:0000313" key="6">
    <source>
        <dbReference type="Proteomes" id="UP000078492"/>
    </source>
</evidence>
<comment type="subcellular location">
    <subcellularLocation>
        <location evidence="2">Synapse</location>
    </subcellularLocation>
</comment>
<dbReference type="InterPro" id="IPR035892">
    <property type="entry name" value="C2_domain_sf"/>
</dbReference>
<reference evidence="5 6" key="1">
    <citation type="submission" date="2015-09" db="EMBL/GenBank/DDBJ databases">
        <title>Trachymyrmex cornetzi WGS genome.</title>
        <authorList>
            <person name="Nygaard S."/>
            <person name="Hu H."/>
            <person name="Boomsma J."/>
            <person name="Zhang G."/>
        </authorList>
    </citation>
    <scope>NUCLEOTIDE SEQUENCE [LARGE SCALE GENOMIC DNA]</scope>
    <source>
        <strain evidence="5">Tcor2-1</strain>
        <tissue evidence="5">Whole body</tissue>
    </source>
</reference>
<dbReference type="Gene3D" id="2.60.40.150">
    <property type="entry name" value="C2 domain"/>
    <property type="match status" value="1"/>
</dbReference>
<dbReference type="Proteomes" id="UP000078492">
    <property type="component" value="Unassembled WGS sequence"/>
</dbReference>
<feature type="compositionally biased region" description="Low complexity" evidence="3">
    <location>
        <begin position="56"/>
        <end position="71"/>
    </location>
</feature>
<dbReference type="GO" id="GO:0048791">
    <property type="term" value="P:calcium ion-regulated exocytosis of neurotransmitter"/>
    <property type="evidence" value="ECO:0007669"/>
    <property type="project" value="TreeGrafter"/>
</dbReference>
<dbReference type="GO" id="GO:0044325">
    <property type="term" value="F:transmembrane transporter binding"/>
    <property type="evidence" value="ECO:0007669"/>
    <property type="project" value="TreeGrafter"/>
</dbReference>
<dbReference type="AlphaFoldDB" id="A0A195DFD6"/>
<dbReference type="Pfam" id="PF00168">
    <property type="entry name" value="C2"/>
    <property type="match status" value="1"/>
</dbReference>
<accession>A0A195DFD6</accession>
<dbReference type="PANTHER" id="PTHR12157:SF21">
    <property type="entry name" value="RAB3 INTERACTING MOLECULE, ISOFORM F"/>
    <property type="match status" value="1"/>
</dbReference>
<dbReference type="PANTHER" id="PTHR12157">
    <property type="entry name" value="REGULATING SYNAPTIC MEMBRANE EXOCYTOSIS PROTEIN"/>
    <property type="match status" value="1"/>
</dbReference>
<evidence type="ECO:0000313" key="5">
    <source>
        <dbReference type="EMBL" id="KYN11571.1"/>
    </source>
</evidence>
<gene>
    <name evidence="5" type="ORF">ALC57_16355</name>
</gene>
<dbReference type="SMART" id="SM00239">
    <property type="entry name" value="C2"/>
    <property type="match status" value="1"/>
</dbReference>
<dbReference type="SUPFAM" id="SSF49562">
    <property type="entry name" value="C2 domain (Calcium/lipid-binding domain, CaLB)"/>
    <property type="match status" value="1"/>
</dbReference>
<proteinExistence type="predicted"/>